<keyword evidence="7" id="KW-1185">Reference proteome</keyword>
<evidence type="ECO:0000256" key="2">
    <source>
        <dbReference type="ARBA" id="ARBA00022448"/>
    </source>
</evidence>
<dbReference type="Gene3D" id="3.40.190.10">
    <property type="entry name" value="Periplasmic binding protein-like II"/>
    <property type="match status" value="2"/>
</dbReference>
<dbReference type="PANTHER" id="PTHR30024">
    <property type="entry name" value="ALIPHATIC SULFONATES-BINDING PROTEIN-RELATED"/>
    <property type="match status" value="1"/>
</dbReference>
<dbReference type="GO" id="GO:0012505">
    <property type="term" value="C:endomembrane system"/>
    <property type="evidence" value="ECO:0007669"/>
    <property type="project" value="UniProtKB-SubCell"/>
</dbReference>
<dbReference type="InterPro" id="IPR044527">
    <property type="entry name" value="NrtA/CpmA_ABC-bd_dom"/>
</dbReference>
<organism evidence="6 7">
    <name type="scientific">Brachymonas denitrificans DSM 15123</name>
    <dbReference type="NCBI Taxonomy" id="1121117"/>
    <lineage>
        <taxon>Bacteria</taxon>
        <taxon>Pseudomonadati</taxon>
        <taxon>Pseudomonadota</taxon>
        <taxon>Betaproteobacteria</taxon>
        <taxon>Burkholderiales</taxon>
        <taxon>Comamonadaceae</taxon>
        <taxon>Brachymonas</taxon>
    </lineage>
</organism>
<dbReference type="STRING" id="1121117.SAMN02745977_00796"/>
<keyword evidence="2" id="KW-0813">Transport</keyword>
<evidence type="ECO:0000256" key="1">
    <source>
        <dbReference type="ARBA" id="ARBA00004308"/>
    </source>
</evidence>
<evidence type="ECO:0000313" key="7">
    <source>
        <dbReference type="Proteomes" id="UP000199531"/>
    </source>
</evidence>
<dbReference type="SUPFAM" id="SSF53850">
    <property type="entry name" value="Periplasmic binding protein-like II"/>
    <property type="match status" value="1"/>
</dbReference>
<proteinExistence type="predicted"/>
<dbReference type="PANTHER" id="PTHR30024:SF43">
    <property type="entry name" value="BLL4572 PROTEIN"/>
    <property type="match status" value="1"/>
</dbReference>
<gene>
    <name evidence="6" type="ORF">SAMN02745977_00796</name>
</gene>
<sequence>MNRREWMKLAALFTGAGSLPLLQACGQRHAMQPDAPLRIGYLPITDATPLLVAHSRKLFEAEGVVVEKPVLFRSWAQLVEAFISGQVNMVHVLSPMTVWARYGSQSPLKVLMWNHMAGSALTVQPGINSVAELGGKTVAIPFWYSIHNVVLQYLLRSNGLEVTENDAPGPRQVRLIVMAPSDMVAALAAKNIAGFIVAEPFNAVAENKGVGKVLRFTGDVWRDHACCVTVAHAHDVERRPEWVQRVTNALVKAQLWTLDHRVEAATLLSNAGEGKYTPHLPAVLGKVLAPPQADWQRYVDSGAIRHPDWKQSRIDFQPYPFASYTETMVELLKQTHIAGENLFLRDLDPARVAGELVDERFVRKAIESTQSQARFALPASFARQETLLA</sequence>
<evidence type="ECO:0000256" key="3">
    <source>
        <dbReference type="ARBA" id="ARBA00022475"/>
    </source>
</evidence>
<dbReference type="RefSeq" id="WP_091814123.1">
    <property type="nucleotide sequence ID" value="NZ_FOCW01000001.1"/>
</dbReference>
<comment type="subcellular location">
    <subcellularLocation>
        <location evidence="1">Endomembrane system</location>
    </subcellularLocation>
</comment>
<dbReference type="PROSITE" id="PS51257">
    <property type="entry name" value="PROKAR_LIPOPROTEIN"/>
    <property type="match status" value="1"/>
</dbReference>
<dbReference type="OrthoDB" id="9789215at2"/>
<dbReference type="Pfam" id="PF13379">
    <property type="entry name" value="NMT1_2"/>
    <property type="match status" value="1"/>
</dbReference>
<protein>
    <submittedName>
        <fullName evidence="6">NitT/TauT family transport system substrate-binding protein</fullName>
    </submittedName>
</protein>
<reference evidence="6 7" key="1">
    <citation type="submission" date="2016-10" db="EMBL/GenBank/DDBJ databases">
        <authorList>
            <person name="de Groot N.N."/>
        </authorList>
    </citation>
    <scope>NUCLEOTIDE SEQUENCE [LARGE SCALE GENOMIC DNA]</scope>
    <source>
        <strain evidence="6 7">DSM 15123</strain>
    </source>
</reference>
<evidence type="ECO:0000313" key="6">
    <source>
        <dbReference type="EMBL" id="SEN22295.1"/>
    </source>
</evidence>
<name>A0A1H8ES30_9BURK</name>
<accession>A0A1H8ES30</accession>
<evidence type="ECO:0000256" key="5">
    <source>
        <dbReference type="ARBA" id="ARBA00023136"/>
    </source>
</evidence>
<dbReference type="EMBL" id="FOCW01000001">
    <property type="protein sequence ID" value="SEN22295.1"/>
    <property type="molecule type" value="Genomic_DNA"/>
</dbReference>
<evidence type="ECO:0000256" key="4">
    <source>
        <dbReference type="ARBA" id="ARBA00022519"/>
    </source>
</evidence>
<dbReference type="AlphaFoldDB" id="A0A1H8ES30"/>
<keyword evidence="3" id="KW-1003">Cell membrane</keyword>
<dbReference type="CDD" id="cd13553">
    <property type="entry name" value="PBP2_NrtA_CpmA_like"/>
    <property type="match status" value="1"/>
</dbReference>
<keyword evidence="4" id="KW-0997">Cell inner membrane</keyword>
<dbReference type="Proteomes" id="UP000199531">
    <property type="component" value="Unassembled WGS sequence"/>
</dbReference>
<keyword evidence="5" id="KW-0472">Membrane</keyword>